<keyword evidence="2" id="KW-1185">Reference proteome</keyword>
<name>A0AAV3XXK8_9GAST</name>
<dbReference type="AlphaFoldDB" id="A0AAV3XXK8"/>
<evidence type="ECO:0000313" key="1">
    <source>
        <dbReference type="EMBL" id="GFN75529.1"/>
    </source>
</evidence>
<reference evidence="1 2" key="1">
    <citation type="journal article" date="2021" name="Elife">
        <title>Chloroplast acquisition without the gene transfer in kleptoplastic sea slugs, Plakobranchus ocellatus.</title>
        <authorList>
            <person name="Maeda T."/>
            <person name="Takahashi S."/>
            <person name="Yoshida T."/>
            <person name="Shimamura S."/>
            <person name="Takaki Y."/>
            <person name="Nagai Y."/>
            <person name="Toyoda A."/>
            <person name="Suzuki Y."/>
            <person name="Arimoto A."/>
            <person name="Ishii H."/>
            <person name="Satoh N."/>
            <person name="Nishiyama T."/>
            <person name="Hasebe M."/>
            <person name="Maruyama T."/>
            <person name="Minagawa J."/>
            <person name="Obokata J."/>
            <person name="Shigenobu S."/>
        </authorList>
    </citation>
    <scope>NUCLEOTIDE SEQUENCE [LARGE SCALE GENOMIC DNA]</scope>
</reference>
<evidence type="ECO:0000313" key="2">
    <source>
        <dbReference type="Proteomes" id="UP000735302"/>
    </source>
</evidence>
<comment type="caution">
    <text evidence="1">The sequence shown here is derived from an EMBL/GenBank/DDBJ whole genome shotgun (WGS) entry which is preliminary data.</text>
</comment>
<dbReference type="Proteomes" id="UP000735302">
    <property type="component" value="Unassembled WGS sequence"/>
</dbReference>
<gene>
    <name evidence="1" type="ORF">PoB_000203500</name>
</gene>
<sequence length="101" mass="11280">MSRLRAPPPTPWPDGGPESLRSPCCGLAIHKKTKPNHYRCKKSPSLLISNIDTTIAVMFLWPPLIQRTAAVVEILLSHHGLLLCLLDQHSVHRYQNRAAVV</sequence>
<accession>A0AAV3XXK8</accession>
<dbReference type="EMBL" id="BLXT01000273">
    <property type="protein sequence ID" value="GFN75529.1"/>
    <property type="molecule type" value="Genomic_DNA"/>
</dbReference>
<proteinExistence type="predicted"/>
<organism evidence="1 2">
    <name type="scientific">Plakobranchus ocellatus</name>
    <dbReference type="NCBI Taxonomy" id="259542"/>
    <lineage>
        <taxon>Eukaryota</taxon>
        <taxon>Metazoa</taxon>
        <taxon>Spiralia</taxon>
        <taxon>Lophotrochozoa</taxon>
        <taxon>Mollusca</taxon>
        <taxon>Gastropoda</taxon>
        <taxon>Heterobranchia</taxon>
        <taxon>Euthyneura</taxon>
        <taxon>Panpulmonata</taxon>
        <taxon>Sacoglossa</taxon>
        <taxon>Placobranchoidea</taxon>
        <taxon>Plakobranchidae</taxon>
        <taxon>Plakobranchus</taxon>
    </lineage>
</organism>
<protein>
    <submittedName>
        <fullName evidence="1">Uncharacterized protein</fullName>
    </submittedName>
</protein>